<proteinExistence type="predicted"/>
<dbReference type="Gene3D" id="3.20.110.20">
    <property type="match status" value="1"/>
</dbReference>
<evidence type="ECO:0000313" key="2">
    <source>
        <dbReference type="Proteomes" id="UP000285138"/>
    </source>
</evidence>
<keyword evidence="1" id="KW-0378">Hydrolase</keyword>
<dbReference type="EMBL" id="QZAA01000076">
    <property type="protein sequence ID" value="RQD77238.1"/>
    <property type="molecule type" value="Genomic_DNA"/>
</dbReference>
<sequence>MKKIYVILAFHAHELLWDLPQVLLSHLKEGNPMKESVLDENYLKKRREEDRNIYSLCSRFGDRIKAALCVEYSNELLSQISKVLPDTFEEIKADYRRGRLYPLYGHAHHTHVSLLDKREITQEILWNMEYLHDIMGVPYPLYKGLFPAEASLSYDKMEGITEANIDYFISPHLNRGKTEFTVKGEGDWRYKPFLVRAGPRFLLSLPRNFPISQEIWRPITKMKREAVKNQGYMLGTYPVFTEEYLYKEREVFPINMEEGVELYKKVLRQELSAAPPGGLLVYIQDLELMDYGDIALEIMEKAWKGILEEDSKEYSINFVTPDEYIENLKKGGEIENLPEVVFDKITWAPEIRPVLRVDGHYPPLGVEGKGDYIEGSGIKEYPHVFWENGKYYCRIFDDFLNIFCISLNLPLGGGWLDHVDEFLFQTNEEIKSLLLLRLMKRACNWGWRPTEGRQKLPSLKGYLICQSLKKRMKKYPTSLIWRKDILEFTEIVDEKNLVGLREILDIFLDKRIAYLKNGIKNLEGKGEIDLAEIQDHMEQTFRWKETGARKVEELYYLKEERSTIEERIYQALTLVQDYSQALFMATDHIQRIWALVPDVDFMVENMYEYLYDLYPPLFPGLLNRVDSMSREEIEKYFREKKSLVFPL</sequence>
<dbReference type="GO" id="GO:0005975">
    <property type="term" value="P:carbohydrate metabolic process"/>
    <property type="evidence" value="ECO:0007669"/>
    <property type="project" value="InterPro"/>
</dbReference>
<dbReference type="AlphaFoldDB" id="A0A424YGV6"/>
<reference evidence="1 2" key="1">
    <citation type="submission" date="2018-08" db="EMBL/GenBank/DDBJ databases">
        <title>The metabolism and importance of syntrophic acetate oxidation coupled to methane or sulfide production in haloalkaline environments.</title>
        <authorList>
            <person name="Timmers P.H.A."/>
            <person name="Vavourakis C.D."/>
            <person name="Sorokin D.Y."/>
            <person name="Sinninghe Damste J.S."/>
            <person name="Muyzer G."/>
            <person name="Stams A.J.M."/>
            <person name="Plugge C.M."/>
        </authorList>
    </citation>
    <scope>NUCLEOTIDE SEQUENCE [LARGE SCALE GENOMIC DNA]</scope>
    <source>
        <strain evidence="1">MSAO_Bac1</strain>
    </source>
</reference>
<protein>
    <submittedName>
        <fullName evidence="1">Glycoside hydrolase</fullName>
    </submittedName>
</protein>
<dbReference type="SUPFAM" id="SSF88713">
    <property type="entry name" value="Glycoside hydrolase/deacetylase"/>
    <property type="match status" value="1"/>
</dbReference>
<dbReference type="InterPro" id="IPR011330">
    <property type="entry name" value="Glyco_hydro/deAcase_b/a-brl"/>
</dbReference>
<comment type="caution">
    <text evidence="1">The sequence shown here is derived from an EMBL/GenBank/DDBJ whole genome shotgun (WGS) entry which is preliminary data.</text>
</comment>
<name>A0A424YGV6_9FIRM</name>
<evidence type="ECO:0000313" key="1">
    <source>
        <dbReference type="EMBL" id="RQD77238.1"/>
    </source>
</evidence>
<organism evidence="1 2">
    <name type="scientific">Candidatus Syntrophonatronum acetioxidans</name>
    <dbReference type="NCBI Taxonomy" id="1795816"/>
    <lineage>
        <taxon>Bacteria</taxon>
        <taxon>Bacillati</taxon>
        <taxon>Bacillota</taxon>
        <taxon>Clostridia</taxon>
        <taxon>Eubacteriales</taxon>
        <taxon>Syntrophomonadaceae</taxon>
        <taxon>Candidatus Syntrophonatronum</taxon>
    </lineage>
</organism>
<gene>
    <name evidence="1" type="ORF">D5R97_02770</name>
</gene>
<accession>A0A424YGV6</accession>
<dbReference type="GO" id="GO:0016787">
    <property type="term" value="F:hydrolase activity"/>
    <property type="evidence" value="ECO:0007669"/>
    <property type="project" value="UniProtKB-KW"/>
</dbReference>
<dbReference type="Proteomes" id="UP000285138">
    <property type="component" value="Unassembled WGS sequence"/>
</dbReference>